<dbReference type="InterPro" id="IPR049704">
    <property type="entry name" value="Aminotrans_3_PPA_site"/>
</dbReference>
<organism evidence="5 6">
    <name type="scientific">Pseudomonas qingdaonensis</name>
    <dbReference type="NCBI Taxonomy" id="2056231"/>
    <lineage>
        <taxon>Bacteria</taxon>
        <taxon>Pseudomonadati</taxon>
        <taxon>Pseudomonadota</taxon>
        <taxon>Gammaproteobacteria</taxon>
        <taxon>Pseudomonadales</taxon>
        <taxon>Pseudomonadaceae</taxon>
        <taxon>Pseudomonas</taxon>
    </lineage>
</organism>
<proteinExistence type="inferred from homology"/>
<dbReference type="PANTHER" id="PTHR45688">
    <property type="match status" value="1"/>
</dbReference>
<gene>
    <name evidence="5" type="ORF">KH389_10660</name>
</gene>
<dbReference type="InterPro" id="IPR015422">
    <property type="entry name" value="PyrdxlP-dep_Trfase_small"/>
</dbReference>
<dbReference type="GO" id="GO:0008483">
    <property type="term" value="F:transaminase activity"/>
    <property type="evidence" value="ECO:0007669"/>
    <property type="project" value="UniProtKB-KW"/>
</dbReference>
<dbReference type="GeneID" id="87480710"/>
<reference evidence="5 6" key="1">
    <citation type="journal article" date="2016" name="J. Hazard. Mater.">
        <title>A newly isolated Pseudomonas putida S-1 strain for batch-mode-propanethiol degradation and continuous treatment of propanethiol-containing waste gas.</title>
        <authorList>
            <person name="Chen D.Z."/>
            <person name="Sun Y.M."/>
            <person name="Han L.M."/>
            <person name="Chen J."/>
            <person name="Ye J.X."/>
            <person name="Chen J.M."/>
        </authorList>
    </citation>
    <scope>NUCLEOTIDE SEQUENCE [LARGE SCALE GENOMIC DNA]</scope>
    <source>
        <strain evidence="5 6">S-1</strain>
    </source>
</reference>
<keyword evidence="5" id="KW-0032">Aminotransferase</keyword>
<name>A0ABX8DZ05_9PSED</name>
<dbReference type="PROSITE" id="PS00600">
    <property type="entry name" value="AA_TRANSFER_CLASS_3"/>
    <property type="match status" value="1"/>
</dbReference>
<evidence type="ECO:0000313" key="6">
    <source>
        <dbReference type="Proteomes" id="UP000678154"/>
    </source>
</evidence>
<dbReference type="PANTHER" id="PTHR45688:SF13">
    <property type="entry name" value="ALANINE--GLYOXYLATE AMINOTRANSFERASE 2-LIKE"/>
    <property type="match status" value="1"/>
</dbReference>
<dbReference type="SUPFAM" id="SSF53383">
    <property type="entry name" value="PLP-dependent transferases"/>
    <property type="match status" value="1"/>
</dbReference>
<protein>
    <submittedName>
        <fullName evidence="5">Aspartate aminotransferase family protein</fullName>
    </submittedName>
</protein>
<keyword evidence="6" id="KW-1185">Reference proteome</keyword>
<evidence type="ECO:0000256" key="2">
    <source>
        <dbReference type="ARBA" id="ARBA00008954"/>
    </source>
</evidence>
<dbReference type="CDD" id="cd00610">
    <property type="entry name" value="OAT_like"/>
    <property type="match status" value="1"/>
</dbReference>
<keyword evidence="3 4" id="KW-0663">Pyridoxal phosphate</keyword>
<dbReference type="InterPro" id="IPR015421">
    <property type="entry name" value="PyrdxlP-dep_Trfase_major"/>
</dbReference>
<comment type="similarity">
    <text evidence="2 4">Belongs to the class-III pyridoxal-phosphate-dependent aminotransferase family.</text>
</comment>
<dbReference type="Proteomes" id="UP000678154">
    <property type="component" value="Chromosome"/>
</dbReference>
<evidence type="ECO:0000313" key="5">
    <source>
        <dbReference type="EMBL" id="QVL21008.1"/>
    </source>
</evidence>
<accession>A0ABX8DZ05</accession>
<dbReference type="InterPro" id="IPR015424">
    <property type="entry name" value="PyrdxlP-dep_Trfase"/>
</dbReference>
<dbReference type="RefSeq" id="WP_213607321.1">
    <property type="nucleotide sequence ID" value="NZ_CP074676.1"/>
</dbReference>
<evidence type="ECO:0000256" key="3">
    <source>
        <dbReference type="ARBA" id="ARBA00022898"/>
    </source>
</evidence>
<dbReference type="InterPro" id="IPR005814">
    <property type="entry name" value="Aminotrans_3"/>
</dbReference>
<evidence type="ECO:0000256" key="4">
    <source>
        <dbReference type="RuleBase" id="RU003560"/>
    </source>
</evidence>
<comment type="cofactor">
    <cofactor evidence="1">
        <name>pyridoxal 5'-phosphate</name>
        <dbReference type="ChEBI" id="CHEBI:597326"/>
    </cofactor>
</comment>
<evidence type="ECO:0000256" key="1">
    <source>
        <dbReference type="ARBA" id="ARBA00001933"/>
    </source>
</evidence>
<sequence>MTMINGFTAEDAARLSETERALIERRARVLGPAYRLFYEHPLHLVKGEGVWLYDADGKRYLDAYNNVASIGHCHPKVVEALYEQAKVLNTHTRYLHEGILDYAEKLLATFPAELDQVMFTCTGSEANDLALRIARQYTGGTGLIVTQLAYHGVTDQIAAASPSLGAGVPVGDFVRTVRAPDAYRLGAENVAQIFADDVRAAIADLRRCGIKPAALLLDGIFASDGVLSDPAGFLQQAVAVAREEGLLYIADEVQSGFGRTGSHMWGYQRHGVQPDIVTMGKPMGNGQPIAGAVFRGEVLDAFGRTARYFNTFGGNPVSCAAANAVLDVIQGEGLMTNCAAVGEYFKAGLQGLAERYPLIGDVRGAGLFVGVELVTDRASKAPATEATARVVNGMRERGVLISSAGPAANILKIRPQLIFQREHADLFVQTLEAVLKSLN</sequence>
<dbReference type="Gene3D" id="3.90.1150.10">
    <property type="entry name" value="Aspartate Aminotransferase, domain 1"/>
    <property type="match status" value="1"/>
</dbReference>
<dbReference type="PIRSF" id="PIRSF000521">
    <property type="entry name" value="Transaminase_4ab_Lys_Orn"/>
    <property type="match status" value="1"/>
</dbReference>
<dbReference type="Gene3D" id="3.40.640.10">
    <property type="entry name" value="Type I PLP-dependent aspartate aminotransferase-like (Major domain)"/>
    <property type="match status" value="1"/>
</dbReference>
<keyword evidence="5" id="KW-0808">Transferase</keyword>
<dbReference type="EMBL" id="CP074676">
    <property type="protein sequence ID" value="QVL21008.1"/>
    <property type="molecule type" value="Genomic_DNA"/>
</dbReference>
<dbReference type="Pfam" id="PF00202">
    <property type="entry name" value="Aminotran_3"/>
    <property type="match status" value="1"/>
</dbReference>